<dbReference type="InterPro" id="IPR018303">
    <property type="entry name" value="ATPase_P-typ_P_site"/>
</dbReference>
<feature type="domain" description="Cation-transporting P-type ATPase N-terminal" evidence="19">
    <location>
        <begin position="73"/>
        <end position="147"/>
    </location>
</feature>
<comment type="catalytic activity">
    <reaction evidence="16">
        <text>Ca(2+)(in) + ATP + H2O = Ca(2+)(out) + ADP + phosphate + H(+)</text>
        <dbReference type="Rhea" id="RHEA:18105"/>
        <dbReference type="ChEBI" id="CHEBI:15377"/>
        <dbReference type="ChEBI" id="CHEBI:15378"/>
        <dbReference type="ChEBI" id="CHEBI:29108"/>
        <dbReference type="ChEBI" id="CHEBI:30616"/>
        <dbReference type="ChEBI" id="CHEBI:43474"/>
        <dbReference type="ChEBI" id="CHEBI:456216"/>
        <dbReference type="EC" id="7.2.2.10"/>
    </reaction>
</comment>
<keyword evidence="10" id="KW-0067">ATP-binding</keyword>
<keyword evidence="6 18" id="KW-0812">Transmembrane</keyword>
<dbReference type="InterPro" id="IPR023214">
    <property type="entry name" value="HAD_sf"/>
</dbReference>
<evidence type="ECO:0000256" key="3">
    <source>
        <dbReference type="ARBA" id="ARBA00012790"/>
    </source>
</evidence>
<dbReference type="InterPro" id="IPR036412">
    <property type="entry name" value="HAD-like_sf"/>
</dbReference>
<feature type="transmembrane region" description="Helical" evidence="18">
    <location>
        <begin position="1030"/>
        <end position="1048"/>
    </location>
</feature>
<evidence type="ECO:0000256" key="13">
    <source>
        <dbReference type="ARBA" id="ARBA00022989"/>
    </source>
</evidence>
<dbReference type="InterPro" id="IPR006068">
    <property type="entry name" value="ATPase_P-typ_cation-transptr_C"/>
</dbReference>
<dbReference type="InterPro" id="IPR059000">
    <property type="entry name" value="ATPase_P-type_domA"/>
</dbReference>
<keyword evidence="11" id="KW-0460">Magnesium</keyword>
<reference evidence="20 21" key="1">
    <citation type="journal article" date="2020" name="G3 (Bethesda)">
        <title>Improved Reference Genome for Cyclotella cryptica CCMP332, a Model for Cell Wall Morphogenesis, Salinity Adaptation, and Lipid Production in Diatoms (Bacillariophyta).</title>
        <authorList>
            <person name="Roberts W.R."/>
            <person name="Downey K.M."/>
            <person name="Ruck E.C."/>
            <person name="Traller J.C."/>
            <person name="Alverson A.J."/>
        </authorList>
    </citation>
    <scope>NUCLEOTIDE SEQUENCE [LARGE SCALE GENOMIC DNA]</scope>
    <source>
        <strain evidence="20 21">CCMP332</strain>
    </source>
</reference>
<organism evidence="20 21">
    <name type="scientific">Cyclotella cryptica</name>
    <dbReference type="NCBI Taxonomy" id="29204"/>
    <lineage>
        <taxon>Eukaryota</taxon>
        <taxon>Sar</taxon>
        <taxon>Stramenopiles</taxon>
        <taxon>Ochrophyta</taxon>
        <taxon>Bacillariophyta</taxon>
        <taxon>Coscinodiscophyceae</taxon>
        <taxon>Thalassiosirophycidae</taxon>
        <taxon>Stephanodiscales</taxon>
        <taxon>Stephanodiscaceae</taxon>
        <taxon>Cyclotella</taxon>
    </lineage>
</organism>
<gene>
    <name evidence="20" type="ORF">HJC23_013937</name>
</gene>
<evidence type="ECO:0000256" key="2">
    <source>
        <dbReference type="ARBA" id="ARBA00005675"/>
    </source>
</evidence>
<evidence type="ECO:0000256" key="1">
    <source>
        <dbReference type="ARBA" id="ARBA00004141"/>
    </source>
</evidence>
<dbReference type="GO" id="GO:0005524">
    <property type="term" value="F:ATP binding"/>
    <property type="evidence" value="ECO:0007669"/>
    <property type="project" value="UniProtKB-KW"/>
</dbReference>
<dbReference type="SUPFAM" id="SSF56784">
    <property type="entry name" value="HAD-like"/>
    <property type="match status" value="1"/>
</dbReference>
<dbReference type="InterPro" id="IPR044492">
    <property type="entry name" value="P_typ_ATPase_HD_dom"/>
</dbReference>
<dbReference type="SMART" id="SM00831">
    <property type="entry name" value="Cation_ATPase_N"/>
    <property type="match status" value="1"/>
</dbReference>
<dbReference type="FunFam" id="3.40.50.1000:FF:000028">
    <property type="entry name" value="Calcium-transporting P-type ATPase, putative"/>
    <property type="match status" value="1"/>
</dbReference>
<keyword evidence="13 18" id="KW-1133">Transmembrane helix</keyword>
<keyword evidence="7" id="KW-0479">Metal-binding</keyword>
<dbReference type="SUPFAM" id="SSF81660">
    <property type="entry name" value="Metal cation-transporting ATPase, ATP-binding domain N"/>
    <property type="match status" value="1"/>
</dbReference>
<keyword evidence="14" id="KW-0406">Ion transport</keyword>
<evidence type="ECO:0000313" key="21">
    <source>
        <dbReference type="Proteomes" id="UP001516023"/>
    </source>
</evidence>
<dbReference type="PRINTS" id="PR00119">
    <property type="entry name" value="CATATPASE"/>
</dbReference>
<dbReference type="Gene3D" id="1.20.1110.10">
    <property type="entry name" value="Calcium-transporting ATPase, transmembrane domain"/>
    <property type="match status" value="1"/>
</dbReference>
<dbReference type="FunFam" id="3.40.1110.10:FF:000021">
    <property type="entry name" value="calcium-transporting ATPase, endoplasmic reticulum-type"/>
    <property type="match status" value="1"/>
</dbReference>
<evidence type="ECO:0000256" key="9">
    <source>
        <dbReference type="ARBA" id="ARBA00022837"/>
    </source>
</evidence>
<feature type="transmembrane region" description="Helical" evidence="18">
    <location>
        <begin position="371"/>
        <end position="397"/>
    </location>
</feature>
<dbReference type="Gene3D" id="2.70.150.10">
    <property type="entry name" value="Calcium-transporting ATPase, cytoplasmic transduction domain A"/>
    <property type="match status" value="1"/>
</dbReference>
<evidence type="ECO:0000256" key="8">
    <source>
        <dbReference type="ARBA" id="ARBA00022741"/>
    </source>
</evidence>
<dbReference type="SUPFAM" id="SSF81653">
    <property type="entry name" value="Calcium ATPase, transduction domain A"/>
    <property type="match status" value="1"/>
</dbReference>
<dbReference type="InterPro" id="IPR004014">
    <property type="entry name" value="ATPase_P-typ_cation-transptr_N"/>
</dbReference>
<evidence type="ECO:0000256" key="6">
    <source>
        <dbReference type="ARBA" id="ARBA00022692"/>
    </source>
</evidence>
<feature type="transmembrane region" description="Helical" evidence="18">
    <location>
        <begin position="846"/>
        <end position="869"/>
    </location>
</feature>
<evidence type="ECO:0000259" key="19">
    <source>
        <dbReference type="SMART" id="SM00831"/>
    </source>
</evidence>
<dbReference type="Gene3D" id="3.40.50.1000">
    <property type="entry name" value="HAD superfamily/HAD-like"/>
    <property type="match status" value="1"/>
</dbReference>
<keyword evidence="4" id="KW-0813">Transport</keyword>
<dbReference type="PROSITE" id="PS00154">
    <property type="entry name" value="ATPASE_E1_E2"/>
    <property type="match status" value="1"/>
</dbReference>
<dbReference type="GO" id="GO:0046872">
    <property type="term" value="F:metal ion binding"/>
    <property type="evidence" value="ECO:0007669"/>
    <property type="project" value="UniProtKB-KW"/>
</dbReference>
<dbReference type="GO" id="GO:0005388">
    <property type="term" value="F:P-type calcium transporter activity"/>
    <property type="evidence" value="ECO:0007669"/>
    <property type="project" value="UniProtKB-EC"/>
</dbReference>
<dbReference type="FunFam" id="1.20.1110.10:FF:000065">
    <property type="entry name" value="Sarcoplasmic/endoplasmic reticulum calcium ATPase 1"/>
    <property type="match status" value="1"/>
</dbReference>
<comment type="similarity">
    <text evidence="2">Belongs to the cation transport ATPase (P-type) (TC 3.A.3) family. Type IIA subfamily.</text>
</comment>
<sequence>MIGVRGITGLSILVSPSVDHRSVTYFLGDHHWHLKLVSTTQLSPDRNSPSITSRRSTKQSSGIIMSKRVLSKSTSTVELDELLTFHGTNLSTGLTSSQVSAKRSEFGYNELDKEEATPLWKLVLEQFDDTLVKILLAAAAVSFVLAYFDEAGSHADEEGILAYVEPIVILIILILNAIVGVWQESNAEAALEALKELQSESARVLRNGKMSTVPSRDLVPGDVIEVKVGDRVPADARLVELKTTSLRIDQSQLTGESQSVAKDVFAPDVAEEDLVVQAKTNVLFATTTVVGGMGRAVVTDIGMQTEIGKIQLAVQGAAEDEEDTPLKKKLDEFGDMLSQVIGVICILVWAINYKHFFDPVHGSVVKGCIYYFKIAVALAVAAIPEGLPTVITTCLALGTRKMAAKNAIVRKLPSVETLGCTTVICSDKTGTLTTNEMSCVEVVLPEKKDQMATHSVSGITYAPVGEISPPLDFGNANAQLSMVATVASLCNASSLEYDVKAKKYVRVGEPTEASLKVLVEKIGLPDASAQKALLANRASDPVNTAHAVNDHWGSKAKVLATLEFHRDRKSMSVVTKPAGAKTNQLLVKGAPEGLISRCTKVLLANGQVAPLDPTAVEAILSQQQRMAGRALRVLALAYKDLTGDLGTYDGTREHPANKVLSQDTSTFATIESDLTFVGLVGIIDPPREEIAPMVKMCRTAGIRIMMITGDNKLTAEAIAVDIGLLNKGFDSDSSFTGADFFKMTEAEQIKVLMKGNGGLVFSRTEPRHKQQLVKLLKSQGCVVAMTGDGVNDAPALKQADIGIAMGLTGTEVAKEASDMILADDNFATIVHAVEEGRSIYNNMQAFIRYLISSNIGEVAAIFFTAALGLPEGLIPVQLLWVNLVTDGPPATALGFNPPDADIMKKLPRHPDDSLITPWVFFRYMVVGIYVGFACVGVFAYWYVFYEGDHTNITWEQLTGWGHCSDWTDFKVNDFDGLDMQTDPCKYFTDGKVKASTMSLSVLVAIEMFNALNALSEDGSLVTMPPWSNPYLLVAMVVSFGMHFVILYVDFLADMFNVTPLDWNEWKVVLMFSLPVILIDEVLKFVGRSMSEKELKRRMSGDINGTKKNQ</sequence>
<evidence type="ECO:0000256" key="15">
    <source>
        <dbReference type="ARBA" id="ARBA00023136"/>
    </source>
</evidence>
<feature type="transmembrane region" description="Helical" evidence="18">
    <location>
        <begin position="130"/>
        <end position="148"/>
    </location>
</feature>
<dbReference type="SUPFAM" id="SSF81665">
    <property type="entry name" value="Calcium ATPase, transmembrane domain M"/>
    <property type="match status" value="1"/>
</dbReference>
<evidence type="ECO:0000256" key="12">
    <source>
        <dbReference type="ARBA" id="ARBA00022967"/>
    </source>
</evidence>
<proteinExistence type="inferred from homology"/>
<evidence type="ECO:0000256" key="11">
    <source>
        <dbReference type="ARBA" id="ARBA00022842"/>
    </source>
</evidence>
<dbReference type="GO" id="GO:0016020">
    <property type="term" value="C:membrane"/>
    <property type="evidence" value="ECO:0007669"/>
    <property type="project" value="UniProtKB-SubCell"/>
</dbReference>
<keyword evidence="12" id="KW-1278">Translocase</keyword>
<dbReference type="Pfam" id="PF00689">
    <property type="entry name" value="Cation_ATPase_C"/>
    <property type="match status" value="1"/>
</dbReference>
<evidence type="ECO:0000256" key="16">
    <source>
        <dbReference type="ARBA" id="ARBA00048694"/>
    </source>
</evidence>
<evidence type="ECO:0000256" key="18">
    <source>
        <dbReference type="SAM" id="Phobius"/>
    </source>
</evidence>
<feature type="transmembrane region" description="Helical" evidence="18">
    <location>
        <begin position="920"/>
        <end position="943"/>
    </location>
</feature>
<dbReference type="Pfam" id="PF00122">
    <property type="entry name" value="E1-E2_ATPase"/>
    <property type="match status" value="1"/>
</dbReference>
<name>A0ABD3NN38_9STRA</name>
<dbReference type="Proteomes" id="UP001516023">
    <property type="component" value="Unassembled WGS sequence"/>
</dbReference>
<evidence type="ECO:0000313" key="20">
    <source>
        <dbReference type="EMBL" id="KAL3776759.1"/>
    </source>
</evidence>
<dbReference type="Gene3D" id="3.40.1110.10">
    <property type="entry name" value="Calcium-transporting ATPase, cytoplasmic domain N"/>
    <property type="match status" value="1"/>
</dbReference>
<keyword evidence="15 18" id="KW-0472">Membrane</keyword>
<comment type="caution">
    <text evidence="20">The sequence shown here is derived from an EMBL/GenBank/DDBJ whole genome shotgun (WGS) entry which is preliminary data.</text>
</comment>
<dbReference type="SFLD" id="SFLDG00002">
    <property type="entry name" value="C1.7:_P-type_atpase_like"/>
    <property type="match status" value="1"/>
</dbReference>
<dbReference type="EMBL" id="JABMIG020000474">
    <property type="protein sequence ID" value="KAL3776759.1"/>
    <property type="molecule type" value="Genomic_DNA"/>
</dbReference>
<dbReference type="InterPro" id="IPR001757">
    <property type="entry name" value="P_typ_ATPase"/>
</dbReference>
<evidence type="ECO:0000256" key="5">
    <source>
        <dbReference type="ARBA" id="ARBA00022568"/>
    </source>
</evidence>
<dbReference type="FunFam" id="1.20.1110.10:FF:000077">
    <property type="entry name" value="ECA1 (ER-TYPE CA2+-ATPASE 1)"/>
    <property type="match status" value="1"/>
</dbReference>
<evidence type="ECO:0000256" key="14">
    <source>
        <dbReference type="ARBA" id="ARBA00023065"/>
    </source>
</evidence>
<evidence type="ECO:0000256" key="4">
    <source>
        <dbReference type="ARBA" id="ARBA00022448"/>
    </source>
</evidence>
<keyword evidence="8" id="KW-0547">Nucleotide-binding</keyword>
<evidence type="ECO:0000256" key="17">
    <source>
        <dbReference type="SAM" id="MobiDB-lite"/>
    </source>
</evidence>
<keyword evidence="5" id="KW-0109">Calcium transport</keyword>
<feature type="transmembrane region" description="Helical" evidence="18">
    <location>
        <begin position="1068"/>
        <end position="1086"/>
    </location>
</feature>
<feature type="transmembrane region" description="Helical" evidence="18">
    <location>
        <begin position="333"/>
        <end position="351"/>
    </location>
</feature>
<dbReference type="AlphaFoldDB" id="A0ABD3NN38"/>
<dbReference type="Pfam" id="PF13246">
    <property type="entry name" value="Cation_ATPase"/>
    <property type="match status" value="1"/>
</dbReference>
<dbReference type="InterPro" id="IPR023299">
    <property type="entry name" value="ATPase_P-typ_cyto_dom_N"/>
</dbReference>
<dbReference type="SFLD" id="SFLDF00027">
    <property type="entry name" value="p-type_atpase"/>
    <property type="match status" value="1"/>
</dbReference>
<dbReference type="FunFam" id="2.70.150.10:FF:000014">
    <property type="entry name" value="Calcium-transporting ATPase, putative"/>
    <property type="match status" value="1"/>
</dbReference>
<feature type="region of interest" description="Disordered" evidence="17">
    <location>
        <begin position="41"/>
        <end position="62"/>
    </location>
</feature>
<dbReference type="SFLD" id="SFLDS00003">
    <property type="entry name" value="Haloacid_Dehalogenase"/>
    <property type="match status" value="1"/>
</dbReference>
<protein>
    <recommendedName>
        <fullName evidence="3">P-type Ca(2+) transporter</fullName>
        <ecNumber evidence="3">7.2.2.10</ecNumber>
    </recommendedName>
</protein>
<comment type="subcellular location">
    <subcellularLocation>
        <location evidence="1">Membrane</location>
        <topology evidence="1">Multi-pass membrane protein</topology>
    </subcellularLocation>
</comment>
<dbReference type="NCBIfam" id="TIGR01494">
    <property type="entry name" value="ATPase_P-type"/>
    <property type="match status" value="2"/>
</dbReference>
<evidence type="ECO:0000256" key="7">
    <source>
        <dbReference type="ARBA" id="ARBA00022723"/>
    </source>
</evidence>
<dbReference type="InterPro" id="IPR023298">
    <property type="entry name" value="ATPase_P-typ_TM_dom_sf"/>
</dbReference>
<evidence type="ECO:0000256" key="10">
    <source>
        <dbReference type="ARBA" id="ARBA00022840"/>
    </source>
</evidence>
<dbReference type="Pfam" id="PF00690">
    <property type="entry name" value="Cation_ATPase_N"/>
    <property type="match status" value="1"/>
</dbReference>
<dbReference type="EC" id="7.2.2.10" evidence="3"/>
<dbReference type="PANTHER" id="PTHR42861">
    <property type="entry name" value="CALCIUM-TRANSPORTING ATPASE"/>
    <property type="match status" value="1"/>
</dbReference>
<dbReference type="InterPro" id="IPR008250">
    <property type="entry name" value="ATPase_P-typ_transduc_dom_A_sf"/>
</dbReference>
<keyword evidence="9" id="KW-0106">Calcium</keyword>
<accession>A0ABD3NN38</accession>
<keyword evidence="21" id="KW-1185">Reference proteome</keyword>
<feature type="transmembrane region" description="Helical" evidence="18">
    <location>
        <begin position="160"/>
        <end position="182"/>
    </location>
</feature>